<reference evidence="1 2" key="1">
    <citation type="submission" date="2011-02" db="EMBL/GenBank/DDBJ databases">
        <title>The Genome Sequence of Sphaeroforma arctica JP610.</title>
        <authorList>
            <consortium name="The Broad Institute Genome Sequencing Platform"/>
            <person name="Russ C."/>
            <person name="Cuomo C."/>
            <person name="Young S.K."/>
            <person name="Zeng Q."/>
            <person name="Gargeya S."/>
            <person name="Alvarado L."/>
            <person name="Berlin A."/>
            <person name="Chapman S.B."/>
            <person name="Chen Z."/>
            <person name="Freedman E."/>
            <person name="Gellesch M."/>
            <person name="Goldberg J."/>
            <person name="Griggs A."/>
            <person name="Gujja S."/>
            <person name="Heilman E."/>
            <person name="Heiman D."/>
            <person name="Howarth C."/>
            <person name="Mehta T."/>
            <person name="Neiman D."/>
            <person name="Pearson M."/>
            <person name="Roberts A."/>
            <person name="Saif S."/>
            <person name="Shea T."/>
            <person name="Shenoy N."/>
            <person name="Sisk P."/>
            <person name="Stolte C."/>
            <person name="Sykes S."/>
            <person name="White J."/>
            <person name="Yandava C."/>
            <person name="Burger G."/>
            <person name="Gray M.W."/>
            <person name="Holland P.W.H."/>
            <person name="King N."/>
            <person name="Lang F.B.F."/>
            <person name="Roger A.J."/>
            <person name="Ruiz-Trillo I."/>
            <person name="Haas B."/>
            <person name="Nusbaum C."/>
            <person name="Birren B."/>
        </authorList>
    </citation>
    <scope>NUCLEOTIDE SEQUENCE [LARGE SCALE GENOMIC DNA]</scope>
    <source>
        <strain evidence="1 2">JP610</strain>
    </source>
</reference>
<dbReference type="RefSeq" id="XP_014160485.1">
    <property type="nucleotide sequence ID" value="XM_014305010.1"/>
</dbReference>
<sequence length="205" mass="23325">MEDDPSPQYPSFETTTLKPQHFSTDTRRVRSFWHEYNAKIIQRALDEKAALNDDAYPDLSLIEVWLRDTQARPQSVTPEGGPFVFAPPLGWQLRTARDVVQLDGSLIQHGDGFIFSALGRWRPKQSTIPKYIYRHHGRYLPIFGMFVGQARLGQLPPHAPQVNPSCIQPPASALPIWEAIVRDIQRDADKQGMFYNQALMPLTSS</sequence>
<dbReference type="AlphaFoldDB" id="A0A0L0GEC7"/>
<accession>A0A0L0GEC7</accession>
<gene>
    <name evidence="1" type="ORF">SARC_01264</name>
</gene>
<dbReference type="Proteomes" id="UP000054560">
    <property type="component" value="Unassembled WGS sequence"/>
</dbReference>
<dbReference type="EMBL" id="KQ241645">
    <property type="protein sequence ID" value="KNC86583.1"/>
    <property type="molecule type" value="Genomic_DNA"/>
</dbReference>
<dbReference type="GeneID" id="25901768"/>
<proteinExistence type="predicted"/>
<evidence type="ECO:0000313" key="1">
    <source>
        <dbReference type="EMBL" id="KNC86583.1"/>
    </source>
</evidence>
<evidence type="ECO:0000313" key="2">
    <source>
        <dbReference type="Proteomes" id="UP000054560"/>
    </source>
</evidence>
<protein>
    <submittedName>
        <fullName evidence="1">Uncharacterized protein</fullName>
    </submittedName>
</protein>
<keyword evidence="2" id="KW-1185">Reference proteome</keyword>
<organism evidence="1 2">
    <name type="scientific">Sphaeroforma arctica JP610</name>
    <dbReference type="NCBI Taxonomy" id="667725"/>
    <lineage>
        <taxon>Eukaryota</taxon>
        <taxon>Ichthyosporea</taxon>
        <taxon>Ichthyophonida</taxon>
        <taxon>Sphaeroforma</taxon>
    </lineage>
</organism>
<name>A0A0L0GEC7_9EUKA</name>